<dbReference type="Pfam" id="PF06497">
    <property type="entry name" value="Baculo_Ac102"/>
    <property type="match status" value="1"/>
</dbReference>
<keyword evidence="3" id="KW-1185">Reference proteome</keyword>
<dbReference type="RefSeq" id="YP_010800483.1">
    <property type="nucleotide sequence ID" value="NC_076869.1"/>
</dbReference>
<organism evidence="2 3">
    <name type="scientific">Spodoptera eridania nucleopolyhedrovirus</name>
    <dbReference type="NCBI Taxonomy" id="2315721"/>
    <lineage>
        <taxon>Viruses</taxon>
        <taxon>Viruses incertae sedis</taxon>
        <taxon>Naldaviricetes</taxon>
        <taxon>Lefavirales</taxon>
        <taxon>Baculoviridae</taxon>
        <taxon>Alphabaculovirus</taxon>
        <taxon>Alphabaculovirus speridaniae</taxon>
    </lineage>
</organism>
<dbReference type="GeneID" id="80539087"/>
<name>A0ABX6TQ08_9ABAC</name>
<proteinExistence type="predicted"/>
<protein>
    <submittedName>
        <fullName evidence="2">P12</fullName>
    </submittedName>
</protein>
<feature type="region of interest" description="Disordered" evidence="1">
    <location>
        <begin position="1"/>
        <end position="24"/>
    </location>
</feature>
<evidence type="ECO:0000256" key="1">
    <source>
        <dbReference type="SAM" id="MobiDB-lite"/>
    </source>
</evidence>
<sequence>MPTRRFRPPPYSDDDDDDDNNVNDANRLLQNLNETQTVADLILNDSDQQKRIAIGVIGRHSAVAKTILDNIDEDESLRLGTVNAINVLKLMSDIYDNKIPVVQ</sequence>
<dbReference type="EMBL" id="MT040195">
    <property type="protein sequence ID" value="QNV47806.1"/>
    <property type="molecule type" value="Genomic_DNA"/>
</dbReference>
<evidence type="ECO:0000313" key="3">
    <source>
        <dbReference type="Proteomes" id="UP000831439"/>
    </source>
</evidence>
<accession>A0ABX6TQ08</accession>
<feature type="compositionally biased region" description="Acidic residues" evidence="1">
    <location>
        <begin position="12"/>
        <end position="21"/>
    </location>
</feature>
<dbReference type="InterPro" id="IPR009477">
    <property type="entry name" value="Baculo_Ac102"/>
</dbReference>
<dbReference type="Proteomes" id="UP000831439">
    <property type="component" value="Segment"/>
</dbReference>
<reference evidence="2 3" key="1">
    <citation type="journal article" date="2020" name="Genomics">
        <title>Characterization of a novel alphabaculovirus isolated from the Southern armyworm, Spodoptera eridania (Cramer, 1782) (Lepidoptera: Noctuidae) and the evolution of odv-e66, a bacterium-acquired baculoviral chondroitinase gene.</title>
        <authorList>
            <person name="Rodrigues D.T."/>
            <person name="Peterson L."/>
            <person name="de Oliveira L.B."/>
            <person name="Sosa-Gomez D.R."/>
            <person name="Ribeiro B.M."/>
            <person name="Ardisson-Araujo D.M.P."/>
        </authorList>
    </citation>
    <scope>NUCLEOTIDE SEQUENCE [LARGE SCALE GENOMIC DNA]</scope>
    <source>
        <strain evidence="2">CNPSo-165</strain>
    </source>
</reference>
<evidence type="ECO:0000313" key="2">
    <source>
        <dbReference type="EMBL" id="QNV47806.1"/>
    </source>
</evidence>